<accession>A0AA89CAK7</accession>
<sequence length="157" mass="18093">MCNEGVDRMKGRRRKGREEGRGKRGGRGRERGGRREEAVGGVDKGRVKRRRREEGREGEVLKMLLMVVVMFGLCWLPLHVFNVIINFRPELADDKHHDRGDNSLLAVYLTTHWLAMSNSFANPVIYSFTNDSFRVRILIQLAWTQKGWGWRGGGLKN</sequence>
<keyword evidence="7" id="KW-0807">Transducer</keyword>
<proteinExistence type="predicted"/>
<keyword evidence="4" id="KW-0297">G-protein coupled receptor</keyword>
<keyword evidence="12" id="KW-1185">Reference proteome</keyword>
<evidence type="ECO:0000313" key="12">
    <source>
        <dbReference type="Proteomes" id="UP001186944"/>
    </source>
</evidence>
<evidence type="ECO:0000256" key="7">
    <source>
        <dbReference type="ARBA" id="ARBA00023224"/>
    </source>
</evidence>
<dbReference type="PANTHER" id="PTHR45695">
    <property type="entry name" value="LEUCOKININ RECEPTOR-RELATED"/>
    <property type="match status" value="1"/>
</dbReference>
<dbReference type="PROSITE" id="PS50262">
    <property type="entry name" value="G_PROTEIN_RECEP_F1_2"/>
    <property type="match status" value="1"/>
</dbReference>
<comment type="caution">
    <text evidence="11">The sequence shown here is derived from an EMBL/GenBank/DDBJ whole genome shotgun (WGS) entry which is preliminary data.</text>
</comment>
<evidence type="ECO:0000256" key="8">
    <source>
        <dbReference type="SAM" id="MobiDB-lite"/>
    </source>
</evidence>
<dbReference type="Proteomes" id="UP001186944">
    <property type="component" value="Unassembled WGS sequence"/>
</dbReference>
<dbReference type="Gene3D" id="1.20.1070.10">
    <property type="entry name" value="Rhodopsin 7-helix transmembrane proteins"/>
    <property type="match status" value="1"/>
</dbReference>
<evidence type="ECO:0000256" key="6">
    <source>
        <dbReference type="ARBA" id="ARBA00023170"/>
    </source>
</evidence>
<name>A0AA89CAK7_PINIB</name>
<evidence type="ECO:0000313" key="11">
    <source>
        <dbReference type="EMBL" id="KAK3107074.1"/>
    </source>
</evidence>
<evidence type="ECO:0000256" key="9">
    <source>
        <dbReference type="SAM" id="Phobius"/>
    </source>
</evidence>
<dbReference type="InterPro" id="IPR000276">
    <property type="entry name" value="GPCR_Rhodpsn"/>
</dbReference>
<dbReference type="Pfam" id="PF00001">
    <property type="entry name" value="7tm_1"/>
    <property type="match status" value="1"/>
</dbReference>
<dbReference type="SUPFAM" id="SSF81321">
    <property type="entry name" value="Family A G protein-coupled receptor-like"/>
    <property type="match status" value="1"/>
</dbReference>
<feature type="compositionally biased region" description="Basic and acidic residues" evidence="8">
    <location>
        <begin position="16"/>
        <end position="38"/>
    </location>
</feature>
<evidence type="ECO:0000256" key="2">
    <source>
        <dbReference type="ARBA" id="ARBA00022692"/>
    </source>
</evidence>
<keyword evidence="2 9" id="KW-0812">Transmembrane</keyword>
<dbReference type="PRINTS" id="PR00237">
    <property type="entry name" value="GPCRRHODOPSN"/>
</dbReference>
<evidence type="ECO:0000256" key="4">
    <source>
        <dbReference type="ARBA" id="ARBA00023040"/>
    </source>
</evidence>
<dbReference type="PANTHER" id="PTHR45695:SF9">
    <property type="entry name" value="LEUCOKININ RECEPTOR"/>
    <property type="match status" value="1"/>
</dbReference>
<protein>
    <recommendedName>
        <fullName evidence="10">G-protein coupled receptors family 1 profile domain-containing protein</fullName>
    </recommendedName>
</protein>
<evidence type="ECO:0000256" key="1">
    <source>
        <dbReference type="ARBA" id="ARBA00004141"/>
    </source>
</evidence>
<dbReference type="EMBL" id="VSWD01000002">
    <property type="protein sequence ID" value="KAK3107074.1"/>
    <property type="molecule type" value="Genomic_DNA"/>
</dbReference>
<dbReference type="GO" id="GO:0004930">
    <property type="term" value="F:G protein-coupled receptor activity"/>
    <property type="evidence" value="ECO:0007669"/>
    <property type="project" value="UniProtKB-KW"/>
</dbReference>
<keyword evidence="5 9" id="KW-0472">Membrane</keyword>
<comment type="subcellular location">
    <subcellularLocation>
        <location evidence="1">Membrane</location>
        <topology evidence="1">Multi-pass membrane protein</topology>
    </subcellularLocation>
</comment>
<evidence type="ECO:0000256" key="5">
    <source>
        <dbReference type="ARBA" id="ARBA00023136"/>
    </source>
</evidence>
<feature type="transmembrane region" description="Helical" evidence="9">
    <location>
        <begin position="60"/>
        <end position="85"/>
    </location>
</feature>
<dbReference type="GO" id="GO:0005886">
    <property type="term" value="C:plasma membrane"/>
    <property type="evidence" value="ECO:0007669"/>
    <property type="project" value="TreeGrafter"/>
</dbReference>
<dbReference type="InterPro" id="IPR017452">
    <property type="entry name" value="GPCR_Rhodpsn_7TM"/>
</dbReference>
<feature type="transmembrane region" description="Helical" evidence="9">
    <location>
        <begin position="105"/>
        <end position="128"/>
    </location>
</feature>
<organism evidence="11 12">
    <name type="scientific">Pinctada imbricata</name>
    <name type="common">Atlantic pearl-oyster</name>
    <name type="synonym">Pinctada martensii</name>
    <dbReference type="NCBI Taxonomy" id="66713"/>
    <lineage>
        <taxon>Eukaryota</taxon>
        <taxon>Metazoa</taxon>
        <taxon>Spiralia</taxon>
        <taxon>Lophotrochozoa</taxon>
        <taxon>Mollusca</taxon>
        <taxon>Bivalvia</taxon>
        <taxon>Autobranchia</taxon>
        <taxon>Pteriomorphia</taxon>
        <taxon>Pterioida</taxon>
        <taxon>Pterioidea</taxon>
        <taxon>Pteriidae</taxon>
        <taxon>Pinctada</taxon>
    </lineage>
</organism>
<dbReference type="AlphaFoldDB" id="A0AA89CAK7"/>
<reference evidence="11" key="1">
    <citation type="submission" date="2019-08" db="EMBL/GenBank/DDBJ databases">
        <title>The improved chromosome-level genome for the pearl oyster Pinctada fucata martensii using PacBio sequencing and Hi-C.</title>
        <authorList>
            <person name="Zheng Z."/>
        </authorList>
    </citation>
    <scope>NUCLEOTIDE SEQUENCE</scope>
    <source>
        <strain evidence="11">ZZ-2019</strain>
        <tissue evidence="11">Adductor muscle</tissue>
    </source>
</reference>
<evidence type="ECO:0000259" key="10">
    <source>
        <dbReference type="PROSITE" id="PS50262"/>
    </source>
</evidence>
<feature type="domain" description="G-protein coupled receptors family 1 profile" evidence="10">
    <location>
        <begin position="1"/>
        <end position="126"/>
    </location>
</feature>
<keyword evidence="3 9" id="KW-1133">Transmembrane helix</keyword>
<keyword evidence="6" id="KW-0675">Receptor</keyword>
<gene>
    <name evidence="11" type="ORF">FSP39_006319</name>
</gene>
<evidence type="ECO:0000256" key="3">
    <source>
        <dbReference type="ARBA" id="ARBA00022989"/>
    </source>
</evidence>
<feature type="region of interest" description="Disordered" evidence="8">
    <location>
        <begin position="1"/>
        <end position="51"/>
    </location>
</feature>